<gene>
    <name evidence="2" type="ORF">NYF23_00415</name>
</gene>
<dbReference type="Proteomes" id="UP001059934">
    <property type="component" value="Chromosome"/>
</dbReference>
<dbReference type="InterPro" id="IPR000182">
    <property type="entry name" value="GNAT_dom"/>
</dbReference>
<name>A0ABY5TSG7_9GAMM</name>
<protein>
    <submittedName>
        <fullName evidence="2">GNAT family N-acetyltransferase</fullName>
    </submittedName>
</protein>
<dbReference type="Gene3D" id="3.40.630.30">
    <property type="match status" value="1"/>
</dbReference>
<keyword evidence="3" id="KW-1185">Reference proteome</keyword>
<evidence type="ECO:0000259" key="1">
    <source>
        <dbReference type="PROSITE" id="PS51186"/>
    </source>
</evidence>
<organism evidence="2 3">
    <name type="scientific">SAR92 clade bacterium H455</name>
    <dbReference type="NCBI Taxonomy" id="2974818"/>
    <lineage>
        <taxon>Bacteria</taxon>
        <taxon>Pseudomonadati</taxon>
        <taxon>Pseudomonadota</taxon>
        <taxon>Gammaproteobacteria</taxon>
        <taxon>Cellvibrionales</taxon>
        <taxon>Porticoccaceae</taxon>
        <taxon>SAR92 clade</taxon>
    </lineage>
</organism>
<dbReference type="Pfam" id="PF00583">
    <property type="entry name" value="Acetyltransf_1"/>
    <property type="match status" value="1"/>
</dbReference>
<evidence type="ECO:0000313" key="2">
    <source>
        <dbReference type="EMBL" id="UVW35084.1"/>
    </source>
</evidence>
<reference evidence="2" key="1">
    <citation type="submission" date="2022-08" db="EMBL/GenBank/DDBJ databases">
        <title>Catabolic pathway analysis in culturable SAR92 clade bacteria reveals their overlooked roles in DMSP degradation in coastal seas.</title>
        <authorList>
            <person name="He X."/>
            <person name="Zhang X."/>
            <person name="Zhang Y."/>
        </authorList>
    </citation>
    <scope>NUCLEOTIDE SEQUENCE</scope>
    <source>
        <strain evidence="2">H455</strain>
    </source>
</reference>
<dbReference type="SUPFAM" id="SSF55729">
    <property type="entry name" value="Acyl-CoA N-acyltransferases (Nat)"/>
    <property type="match status" value="1"/>
</dbReference>
<dbReference type="InterPro" id="IPR016181">
    <property type="entry name" value="Acyl_CoA_acyltransferase"/>
</dbReference>
<sequence length="167" mass="18432">MTEYRLAKATELDQLKAFLFHHGANPWNHLPAAGVDAEFALIAKEKASALVAYSDATVVGLGIFYHPNYLPKNFLEYSQGRSAIYIAEVVVHRDYSGQGIGTNLLKDIIQRSPRLGAEILLVDRHAENAGSAGMMLKAGFKELATFVDLDRRDFGNFSTTVLSFELI</sequence>
<proteinExistence type="predicted"/>
<dbReference type="EMBL" id="CP103416">
    <property type="protein sequence ID" value="UVW35084.1"/>
    <property type="molecule type" value="Genomic_DNA"/>
</dbReference>
<dbReference type="PROSITE" id="PS51186">
    <property type="entry name" value="GNAT"/>
    <property type="match status" value="1"/>
</dbReference>
<evidence type="ECO:0000313" key="3">
    <source>
        <dbReference type="Proteomes" id="UP001059934"/>
    </source>
</evidence>
<accession>A0ABY5TSG7</accession>
<feature type="domain" description="N-acetyltransferase" evidence="1">
    <location>
        <begin position="2"/>
        <end position="167"/>
    </location>
</feature>
<dbReference type="CDD" id="cd04301">
    <property type="entry name" value="NAT_SF"/>
    <property type="match status" value="1"/>
</dbReference>